<protein>
    <submittedName>
        <fullName evidence="1">Uncharacterized protein</fullName>
    </submittedName>
</protein>
<evidence type="ECO:0000313" key="1">
    <source>
        <dbReference type="EMBL" id="DAF54437.1"/>
    </source>
</evidence>
<proteinExistence type="predicted"/>
<accession>A0A8S5STQ7</accession>
<name>A0A8S5STQ7_9CAUD</name>
<reference evidence="1" key="1">
    <citation type="journal article" date="2021" name="Proc. Natl. Acad. Sci. U.S.A.">
        <title>A Catalog of Tens of Thousands of Viruses from Human Metagenomes Reveals Hidden Associations with Chronic Diseases.</title>
        <authorList>
            <person name="Tisza M.J."/>
            <person name="Buck C.B."/>
        </authorList>
    </citation>
    <scope>NUCLEOTIDE SEQUENCE</scope>
    <source>
        <strain evidence="1">CtKwY15</strain>
    </source>
</reference>
<organism evidence="1">
    <name type="scientific">Siphoviridae sp. ctKwY15</name>
    <dbReference type="NCBI Taxonomy" id="2827843"/>
    <lineage>
        <taxon>Viruses</taxon>
        <taxon>Duplodnaviria</taxon>
        <taxon>Heunggongvirae</taxon>
        <taxon>Uroviricota</taxon>
        <taxon>Caudoviricetes</taxon>
    </lineage>
</organism>
<sequence length="155" mass="17048">MSKTSGGTRTVSSAKATASRTLAQSAIGGANENIVLKTNLSNSAISNLSEYDKQDLHQLLKNATYDVTKIMSAIIHGENISGNINFSDDRKIFNALLMPNVTDKAHEAFVSIIKSAMPKDKFNKLSNGVEKFKQEVTSTTGKYFANEENFKKYYK</sequence>
<dbReference type="EMBL" id="BK032679">
    <property type="protein sequence ID" value="DAF54437.1"/>
    <property type="molecule type" value="Genomic_DNA"/>
</dbReference>